<protein>
    <submittedName>
        <fullName evidence="3">Uncharacterized protein</fullName>
    </submittedName>
</protein>
<proteinExistence type="predicted"/>
<gene>
    <name evidence="3" type="ORF">EF834_06585</name>
</gene>
<accession>A0A3S3AHF1</accession>
<dbReference type="OrthoDB" id="9852270at2"/>
<evidence type="ECO:0000313" key="4">
    <source>
        <dbReference type="Proteomes" id="UP000284333"/>
    </source>
</evidence>
<feature type="transmembrane region" description="Helical" evidence="2">
    <location>
        <begin position="51"/>
        <end position="84"/>
    </location>
</feature>
<comment type="caution">
    <text evidence="3">The sequence shown here is derived from an EMBL/GenBank/DDBJ whole genome shotgun (WGS) entry which is preliminary data.</text>
</comment>
<evidence type="ECO:0000256" key="2">
    <source>
        <dbReference type="SAM" id="Phobius"/>
    </source>
</evidence>
<feature type="compositionally biased region" description="Basic residues" evidence="1">
    <location>
        <begin position="92"/>
        <end position="106"/>
    </location>
</feature>
<keyword evidence="2" id="KW-0472">Membrane</keyword>
<keyword evidence="2" id="KW-1133">Transmembrane helix</keyword>
<sequence>MQTGETVAHGTADADASSAPGTQEDPSSADGDEEDHLLASPLAGRIVTVALVAGTAVMVGIVMVSFIEMVVIGTLGAVAAYLVAHDDGWTRQKQRRRARRRARRHIPVTPGSRSTSESWRAEDWSEDDVAGRPAA</sequence>
<dbReference type="EMBL" id="RKLN01000002">
    <property type="protein sequence ID" value="RVW04688.1"/>
    <property type="molecule type" value="Genomic_DNA"/>
</dbReference>
<dbReference type="AlphaFoldDB" id="A0A3S3AHF1"/>
<evidence type="ECO:0000313" key="3">
    <source>
        <dbReference type="EMBL" id="RVW04688.1"/>
    </source>
</evidence>
<dbReference type="Proteomes" id="UP000284333">
    <property type="component" value="Unassembled WGS sequence"/>
</dbReference>
<feature type="region of interest" description="Disordered" evidence="1">
    <location>
        <begin position="92"/>
        <end position="135"/>
    </location>
</feature>
<reference evidence="3 4" key="1">
    <citation type="submission" date="2018-11" db="EMBL/GenBank/DDBJ databases">
        <title>Rhodococcus spongicola sp. nov. and Rhodococcus xishaensis sp. nov. from marine sponges.</title>
        <authorList>
            <person name="Li L."/>
            <person name="Lin H.W."/>
        </authorList>
    </citation>
    <scope>NUCLEOTIDE SEQUENCE [LARGE SCALE GENOMIC DNA]</scope>
    <source>
        <strain evidence="3 4">LHW50502</strain>
    </source>
</reference>
<dbReference type="RefSeq" id="WP_127946401.1">
    <property type="nucleotide sequence ID" value="NZ_RKLN01000002.1"/>
</dbReference>
<feature type="region of interest" description="Disordered" evidence="1">
    <location>
        <begin position="1"/>
        <end position="36"/>
    </location>
</feature>
<keyword evidence="4" id="KW-1185">Reference proteome</keyword>
<organism evidence="3 4">
    <name type="scientific">Rhodococcus spongiicola</name>
    <dbReference type="NCBI Taxonomy" id="2487352"/>
    <lineage>
        <taxon>Bacteria</taxon>
        <taxon>Bacillati</taxon>
        <taxon>Actinomycetota</taxon>
        <taxon>Actinomycetes</taxon>
        <taxon>Mycobacteriales</taxon>
        <taxon>Nocardiaceae</taxon>
        <taxon>Rhodococcus</taxon>
    </lineage>
</organism>
<name>A0A3S3AHF1_9NOCA</name>
<evidence type="ECO:0000256" key="1">
    <source>
        <dbReference type="SAM" id="MobiDB-lite"/>
    </source>
</evidence>
<keyword evidence="2" id="KW-0812">Transmembrane</keyword>